<feature type="transmembrane region" description="Helical" evidence="7">
    <location>
        <begin position="344"/>
        <end position="362"/>
    </location>
</feature>
<dbReference type="Gene3D" id="1.20.1250.20">
    <property type="entry name" value="MFS general substrate transporter like domains"/>
    <property type="match status" value="1"/>
</dbReference>
<gene>
    <name evidence="9" type="ORF">ACFSVL_11055</name>
</gene>
<dbReference type="Pfam" id="PF07690">
    <property type="entry name" value="MFS_1"/>
    <property type="match status" value="1"/>
</dbReference>
<evidence type="ECO:0000256" key="2">
    <source>
        <dbReference type="ARBA" id="ARBA00022448"/>
    </source>
</evidence>
<dbReference type="PANTHER" id="PTHR42718">
    <property type="entry name" value="MAJOR FACILITATOR SUPERFAMILY MULTIDRUG TRANSPORTER MFSC"/>
    <property type="match status" value="1"/>
</dbReference>
<feature type="transmembrane region" description="Helical" evidence="7">
    <location>
        <begin position="239"/>
        <end position="258"/>
    </location>
</feature>
<dbReference type="InterPro" id="IPR005829">
    <property type="entry name" value="Sugar_transporter_CS"/>
</dbReference>
<feature type="transmembrane region" description="Helical" evidence="7">
    <location>
        <begin position="416"/>
        <end position="439"/>
    </location>
</feature>
<dbReference type="InterPro" id="IPR036259">
    <property type="entry name" value="MFS_trans_sf"/>
</dbReference>
<feature type="transmembrane region" description="Helical" evidence="7">
    <location>
        <begin position="278"/>
        <end position="299"/>
    </location>
</feature>
<feature type="transmembrane region" description="Helical" evidence="7">
    <location>
        <begin position="119"/>
        <end position="139"/>
    </location>
</feature>
<protein>
    <submittedName>
        <fullName evidence="9">MFS transporter</fullName>
    </submittedName>
</protein>
<keyword evidence="3" id="KW-1003">Cell membrane</keyword>
<sequence length="484" mass="49519">MTNPTATPVPTTSPPPPATRWWGLVVIALAQLVVVLDTTIVTIALPTTQQDLGMSDASRQWVVTAYTLAFGGLLLLGGRIADLVGRKKTLLVGVAGFAAASALGGAAMNPGMLIGSRALQGLFAALLAPSTMSLLVTMFTDHRERAKAFGIFSAVLISGGAAGLILGGVFTQYLDWRWCLYVNVPIAVAAGVGAALVLPNVPGQSGARIDIAGAITGGGGMAALVFGFGQAAASGWTSGLVLGTLAAAVVLLALFIVLQSKVRHPLLPLKVVSARNRVGAFLSVALNFIGTFGMFLFVTYQLQTVMHYSPIQAGCAFLPLMVMSAVTATQIVARLLPKVPPRALISPGLLIAAGGMFLLTFLTPDSSYLAHILPAEILVGLGSGAVMSPSLNTATREVAPSDTGVISAFVSTSQQIGASIGTALLNTIAAGTTASYLAAHATAGQIEGNVYGYRTACGWAAGILVVAAVLAAVLINTRPQPQRH</sequence>
<keyword evidence="6 7" id="KW-0472">Membrane</keyword>
<evidence type="ECO:0000313" key="10">
    <source>
        <dbReference type="Proteomes" id="UP001597483"/>
    </source>
</evidence>
<evidence type="ECO:0000256" key="6">
    <source>
        <dbReference type="ARBA" id="ARBA00023136"/>
    </source>
</evidence>
<evidence type="ECO:0000256" key="3">
    <source>
        <dbReference type="ARBA" id="ARBA00022475"/>
    </source>
</evidence>
<feature type="transmembrane region" description="Helical" evidence="7">
    <location>
        <begin position="57"/>
        <end position="77"/>
    </location>
</feature>
<organism evidence="9 10">
    <name type="scientific">Amycolatopsis silviterrae</name>
    <dbReference type="NCBI Taxonomy" id="1656914"/>
    <lineage>
        <taxon>Bacteria</taxon>
        <taxon>Bacillati</taxon>
        <taxon>Actinomycetota</taxon>
        <taxon>Actinomycetes</taxon>
        <taxon>Pseudonocardiales</taxon>
        <taxon>Pseudonocardiaceae</taxon>
        <taxon>Amycolatopsis</taxon>
    </lineage>
</organism>
<evidence type="ECO:0000259" key="8">
    <source>
        <dbReference type="PROSITE" id="PS50850"/>
    </source>
</evidence>
<feature type="transmembrane region" description="Helical" evidence="7">
    <location>
        <begin position="368"/>
        <end position="387"/>
    </location>
</feature>
<keyword evidence="10" id="KW-1185">Reference proteome</keyword>
<feature type="transmembrane region" description="Helical" evidence="7">
    <location>
        <begin position="211"/>
        <end position="233"/>
    </location>
</feature>
<dbReference type="InterPro" id="IPR020846">
    <property type="entry name" value="MFS_dom"/>
</dbReference>
<feature type="transmembrane region" description="Helical" evidence="7">
    <location>
        <begin position="311"/>
        <end position="332"/>
    </location>
</feature>
<dbReference type="InterPro" id="IPR011701">
    <property type="entry name" value="MFS"/>
</dbReference>
<keyword evidence="4 7" id="KW-0812">Transmembrane</keyword>
<dbReference type="PANTHER" id="PTHR42718:SF46">
    <property type="entry name" value="BLR6921 PROTEIN"/>
    <property type="match status" value="1"/>
</dbReference>
<feature type="transmembrane region" description="Helical" evidence="7">
    <location>
        <begin position="151"/>
        <end position="174"/>
    </location>
</feature>
<dbReference type="PROSITE" id="PS50850">
    <property type="entry name" value="MFS"/>
    <property type="match status" value="1"/>
</dbReference>
<keyword evidence="5 7" id="KW-1133">Transmembrane helix</keyword>
<comment type="caution">
    <text evidence="9">The sequence shown here is derived from an EMBL/GenBank/DDBJ whole genome shotgun (WGS) entry which is preliminary data.</text>
</comment>
<accession>A0ABW5H3V7</accession>
<name>A0ABW5H3V7_9PSEU</name>
<keyword evidence="2" id="KW-0813">Transport</keyword>
<feature type="transmembrane region" description="Helical" evidence="7">
    <location>
        <begin position="451"/>
        <end position="475"/>
    </location>
</feature>
<dbReference type="Proteomes" id="UP001597483">
    <property type="component" value="Unassembled WGS sequence"/>
</dbReference>
<evidence type="ECO:0000256" key="7">
    <source>
        <dbReference type="SAM" id="Phobius"/>
    </source>
</evidence>
<dbReference type="EMBL" id="JBHUKS010000006">
    <property type="protein sequence ID" value="MFD2467937.1"/>
    <property type="molecule type" value="Genomic_DNA"/>
</dbReference>
<proteinExistence type="predicted"/>
<evidence type="ECO:0000313" key="9">
    <source>
        <dbReference type="EMBL" id="MFD2467937.1"/>
    </source>
</evidence>
<feature type="transmembrane region" description="Helical" evidence="7">
    <location>
        <begin position="89"/>
        <end position="107"/>
    </location>
</feature>
<feature type="transmembrane region" description="Helical" evidence="7">
    <location>
        <begin position="180"/>
        <end position="199"/>
    </location>
</feature>
<dbReference type="SUPFAM" id="SSF103473">
    <property type="entry name" value="MFS general substrate transporter"/>
    <property type="match status" value="2"/>
</dbReference>
<feature type="domain" description="Major facilitator superfamily (MFS) profile" evidence="8">
    <location>
        <begin position="23"/>
        <end position="479"/>
    </location>
</feature>
<feature type="transmembrane region" description="Helical" evidence="7">
    <location>
        <begin position="21"/>
        <end position="45"/>
    </location>
</feature>
<dbReference type="RefSeq" id="WP_378303112.1">
    <property type="nucleotide sequence ID" value="NZ_JBHUKS010000006.1"/>
</dbReference>
<dbReference type="PROSITE" id="PS00216">
    <property type="entry name" value="SUGAR_TRANSPORT_1"/>
    <property type="match status" value="1"/>
</dbReference>
<dbReference type="CDD" id="cd17321">
    <property type="entry name" value="MFS_MMR_MDR_like"/>
    <property type="match status" value="1"/>
</dbReference>
<dbReference type="Gene3D" id="1.20.1720.10">
    <property type="entry name" value="Multidrug resistance protein D"/>
    <property type="match status" value="1"/>
</dbReference>
<comment type="subcellular location">
    <subcellularLocation>
        <location evidence="1">Cell membrane</location>
        <topology evidence="1">Multi-pass membrane protein</topology>
    </subcellularLocation>
</comment>
<reference evidence="10" key="1">
    <citation type="journal article" date="2019" name="Int. J. Syst. Evol. Microbiol.">
        <title>The Global Catalogue of Microorganisms (GCM) 10K type strain sequencing project: providing services to taxonomists for standard genome sequencing and annotation.</title>
        <authorList>
            <consortium name="The Broad Institute Genomics Platform"/>
            <consortium name="The Broad Institute Genome Sequencing Center for Infectious Disease"/>
            <person name="Wu L."/>
            <person name="Ma J."/>
        </authorList>
    </citation>
    <scope>NUCLEOTIDE SEQUENCE [LARGE SCALE GENOMIC DNA]</scope>
    <source>
        <strain evidence="10">CGMCC 4.7641</strain>
    </source>
</reference>
<evidence type="ECO:0000256" key="1">
    <source>
        <dbReference type="ARBA" id="ARBA00004651"/>
    </source>
</evidence>
<evidence type="ECO:0000256" key="4">
    <source>
        <dbReference type="ARBA" id="ARBA00022692"/>
    </source>
</evidence>
<evidence type="ECO:0000256" key="5">
    <source>
        <dbReference type="ARBA" id="ARBA00022989"/>
    </source>
</evidence>